<dbReference type="EMBL" id="GL883111">
    <property type="protein sequence ID" value="EGG05855.1"/>
    <property type="molecule type" value="Genomic_DNA"/>
</dbReference>
<dbReference type="GeneID" id="18930162"/>
<dbReference type="eggNOG" id="ENOG502S69W">
    <property type="taxonomic scope" value="Eukaryota"/>
</dbReference>
<protein>
    <submittedName>
        <fullName evidence="3">Uncharacterized protein</fullName>
    </submittedName>
</protein>
<accession>F4RNT5</accession>
<dbReference type="KEGG" id="mlr:MELLADRAFT_63867"/>
<name>F4RNT5_MELLP</name>
<dbReference type="AlphaFoldDB" id="F4RNT5"/>
<dbReference type="InParanoid" id="F4RNT5"/>
<reference evidence="4" key="1">
    <citation type="journal article" date="2011" name="Proc. Natl. Acad. Sci. U.S.A.">
        <title>Obligate biotrophy features unraveled by the genomic analysis of rust fungi.</title>
        <authorList>
            <person name="Duplessis S."/>
            <person name="Cuomo C.A."/>
            <person name="Lin Y.-C."/>
            <person name="Aerts A."/>
            <person name="Tisserant E."/>
            <person name="Veneault-Fourrey C."/>
            <person name="Joly D.L."/>
            <person name="Hacquard S."/>
            <person name="Amselem J."/>
            <person name="Cantarel B.L."/>
            <person name="Chiu R."/>
            <person name="Coutinho P.M."/>
            <person name="Feau N."/>
            <person name="Field M."/>
            <person name="Frey P."/>
            <person name="Gelhaye E."/>
            <person name="Goldberg J."/>
            <person name="Grabherr M.G."/>
            <person name="Kodira C.D."/>
            <person name="Kohler A."/>
            <person name="Kuees U."/>
            <person name="Lindquist E.A."/>
            <person name="Lucas S.M."/>
            <person name="Mago R."/>
            <person name="Mauceli E."/>
            <person name="Morin E."/>
            <person name="Murat C."/>
            <person name="Pangilinan J.L."/>
            <person name="Park R."/>
            <person name="Pearson M."/>
            <person name="Quesneville H."/>
            <person name="Rouhier N."/>
            <person name="Sakthikumar S."/>
            <person name="Salamov A.A."/>
            <person name="Schmutz J."/>
            <person name="Selles B."/>
            <person name="Shapiro H."/>
            <person name="Tanguay P."/>
            <person name="Tuskan G.A."/>
            <person name="Henrissat B."/>
            <person name="Van de Peer Y."/>
            <person name="Rouze P."/>
            <person name="Ellis J.G."/>
            <person name="Dodds P.N."/>
            <person name="Schein J.E."/>
            <person name="Zhong S."/>
            <person name="Hamelin R.C."/>
            <person name="Grigoriev I.V."/>
            <person name="Szabo L.J."/>
            <person name="Martin F."/>
        </authorList>
    </citation>
    <scope>NUCLEOTIDE SEQUENCE [LARGE SCALE GENOMIC DNA]</scope>
    <source>
        <strain evidence="4">98AG31 / pathotype 3-4-7</strain>
    </source>
</reference>
<proteinExistence type="predicted"/>
<keyword evidence="1" id="KW-0175">Coiled coil</keyword>
<dbReference type="VEuPathDB" id="FungiDB:MELLADRAFT_63867"/>
<evidence type="ECO:0000313" key="3">
    <source>
        <dbReference type="EMBL" id="EGG05855.1"/>
    </source>
</evidence>
<keyword evidence="4" id="KW-1185">Reference proteome</keyword>
<evidence type="ECO:0000256" key="1">
    <source>
        <dbReference type="SAM" id="Coils"/>
    </source>
</evidence>
<dbReference type="Proteomes" id="UP000001072">
    <property type="component" value="Unassembled WGS sequence"/>
</dbReference>
<evidence type="ECO:0000256" key="2">
    <source>
        <dbReference type="SAM" id="MobiDB-lite"/>
    </source>
</evidence>
<sequence>MILPADLMDLSFGPSQDGRSITPAIEDALGQLNNHGPLATTAQVTGETAMDEAGGGLSPHVNRPSTGMGNPHDDQEQIMGTLTRMRDVTQDPREESPASSQMDNMLPQSYSRPLRSGNQHVFTSLSTAAGLEGERASDAQELAEVYGGEARHVAQSVYIGRILAGLDTVLEEVSNLTRKVETLSKDVATLESVVEVLSPRTNNPGQRHVATQGEVNREMNDPEDAGQPTQKAWVVSKELNKLIIGQALKMMTNPILEAYTAVETGGRQRGRGRRSGVWLTYSLFNSVKVCYSLSLMCNNVFQTHAANQPSEWKALHLPTTRLGVSDATATAEYHKKIRYHLKHARERFHKLLLHWNLMITMELPQLLTGIDEVDIGEEDGVLAVPALEELYFTIAQRFCNTGKHQNAESMWAATGGATRARLAYVRREAARIYQNGKSSSSIWDAVDIQLGKLKLQSGPYTIAFYKLVYDKDLELFNGKATFAEVKARFNFQLPSDAEVEAAIPVGAGANVISQ</sequence>
<organism evidence="4">
    <name type="scientific">Melampsora larici-populina (strain 98AG31 / pathotype 3-4-7)</name>
    <name type="common">Poplar leaf rust fungus</name>
    <dbReference type="NCBI Taxonomy" id="747676"/>
    <lineage>
        <taxon>Eukaryota</taxon>
        <taxon>Fungi</taxon>
        <taxon>Dikarya</taxon>
        <taxon>Basidiomycota</taxon>
        <taxon>Pucciniomycotina</taxon>
        <taxon>Pucciniomycetes</taxon>
        <taxon>Pucciniales</taxon>
        <taxon>Melampsoraceae</taxon>
        <taxon>Melampsora</taxon>
    </lineage>
</organism>
<feature type="coiled-coil region" evidence="1">
    <location>
        <begin position="166"/>
        <end position="193"/>
    </location>
</feature>
<dbReference type="HOGENOM" id="CLU_030194_0_0_1"/>
<dbReference type="RefSeq" id="XP_007410911.1">
    <property type="nucleotide sequence ID" value="XM_007410849.1"/>
</dbReference>
<feature type="compositionally biased region" description="Polar residues" evidence="2">
    <location>
        <begin position="97"/>
        <end position="109"/>
    </location>
</feature>
<evidence type="ECO:0000313" key="4">
    <source>
        <dbReference type="Proteomes" id="UP000001072"/>
    </source>
</evidence>
<gene>
    <name evidence="3" type="ORF">MELLADRAFT_63867</name>
</gene>
<feature type="region of interest" description="Disordered" evidence="2">
    <location>
        <begin position="88"/>
        <end position="109"/>
    </location>
</feature>